<feature type="signal peptide" evidence="3">
    <location>
        <begin position="1"/>
        <end position="24"/>
    </location>
</feature>
<reference evidence="4 5" key="1">
    <citation type="submission" date="2024-09" db="EMBL/GenBank/DDBJ databases">
        <authorList>
            <person name="Sun Q."/>
            <person name="Mori K."/>
        </authorList>
    </citation>
    <scope>NUCLEOTIDE SEQUENCE [LARGE SCALE GENOMIC DNA]</scope>
    <source>
        <strain evidence="4 5">NCAIM B.02537</strain>
    </source>
</reference>
<evidence type="ECO:0000256" key="1">
    <source>
        <dbReference type="SAM" id="Coils"/>
    </source>
</evidence>
<dbReference type="RefSeq" id="WP_379480535.1">
    <property type="nucleotide sequence ID" value="NZ_JBHLTL010000004.1"/>
</dbReference>
<organism evidence="4 5">
    <name type="scientific">Novosphingobium aquiterrae</name>
    <dbReference type="NCBI Taxonomy" id="624388"/>
    <lineage>
        <taxon>Bacteria</taxon>
        <taxon>Pseudomonadati</taxon>
        <taxon>Pseudomonadota</taxon>
        <taxon>Alphaproteobacteria</taxon>
        <taxon>Sphingomonadales</taxon>
        <taxon>Sphingomonadaceae</taxon>
        <taxon>Novosphingobium</taxon>
    </lineage>
</organism>
<feature type="chain" id="PRO_5047184412" evidence="3">
    <location>
        <begin position="25"/>
        <end position="239"/>
    </location>
</feature>
<dbReference type="InterPro" id="IPR005632">
    <property type="entry name" value="Chaperone_Skp"/>
</dbReference>
<keyword evidence="1" id="KW-0175">Coiled coil</keyword>
<evidence type="ECO:0000256" key="2">
    <source>
        <dbReference type="SAM" id="MobiDB-lite"/>
    </source>
</evidence>
<gene>
    <name evidence="4" type="ORF">ACFFF7_06335</name>
</gene>
<dbReference type="Proteomes" id="UP001589943">
    <property type="component" value="Unassembled WGS sequence"/>
</dbReference>
<dbReference type="Pfam" id="PF03938">
    <property type="entry name" value="OmpH"/>
    <property type="match status" value="1"/>
</dbReference>
<keyword evidence="5" id="KW-1185">Reference proteome</keyword>
<evidence type="ECO:0000313" key="4">
    <source>
        <dbReference type="EMBL" id="MFC0589027.1"/>
    </source>
</evidence>
<dbReference type="InterPro" id="IPR024930">
    <property type="entry name" value="Skp_dom_sf"/>
</dbReference>
<keyword evidence="3" id="KW-0732">Signal</keyword>
<dbReference type="SMART" id="SM00935">
    <property type="entry name" value="OmpH"/>
    <property type="match status" value="1"/>
</dbReference>
<comment type="caution">
    <text evidence="4">The sequence shown here is derived from an EMBL/GenBank/DDBJ whole genome shotgun (WGS) entry which is preliminary data.</text>
</comment>
<feature type="coiled-coil region" evidence="1">
    <location>
        <begin position="73"/>
        <end position="125"/>
    </location>
</feature>
<feature type="region of interest" description="Disordered" evidence="2">
    <location>
        <begin position="209"/>
        <end position="239"/>
    </location>
</feature>
<name>A0ABV6PGR4_9SPHN</name>
<evidence type="ECO:0000313" key="5">
    <source>
        <dbReference type="Proteomes" id="UP001589943"/>
    </source>
</evidence>
<sequence length="239" mass="25031">MKTLLKPIAGAALVLALAASPAQAQTKPAAAAPVNSGTVVAGLGVADLEAVLLNTSAYRTGEQQRPVTYKATIDQAQARGKALQTQIQALNAKLQKDAAAPGANRAALEQQAAALQKMQESGQAELNNIIKPVVYSREYVKEQIEEKMDAAVKAVMARRNVSLLLAPQSVILSTSSAYDMSQDIVNEINRVLPSATLSPPAGWEPRQIREARAQQAAQQAATPGAAAAPRPAGPQPDSR</sequence>
<feature type="compositionally biased region" description="Low complexity" evidence="2">
    <location>
        <begin position="213"/>
        <end position="230"/>
    </location>
</feature>
<proteinExistence type="predicted"/>
<evidence type="ECO:0000256" key="3">
    <source>
        <dbReference type="SAM" id="SignalP"/>
    </source>
</evidence>
<dbReference type="Gene3D" id="3.30.910.20">
    <property type="entry name" value="Skp domain"/>
    <property type="match status" value="1"/>
</dbReference>
<dbReference type="EMBL" id="JBHLTL010000004">
    <property type="protein sequence ID" value="MFC0589027.1"/>
    <property type="molecule type" value="Genomic_DNA"/>
</dbReference>
<dbReference type="SUPFAM" id="SSF111384">
    <property type="entry name" value="OmpH-like"/>
    <property type="match status" value="1"/>
</dbReference>
<accession>A0ABV6PGR4</accession>
<protein>
    <submittedName>
        <fullName evidence="4">OmpH family outer membrane protein</fullName>
    </submittedName>
</protein>